<comment type="caution">
    <text evidence="2">The sequence shown here is derived from an EMBL/GenBank/DDBJ whole genome shotgun (WGS) entry which is preliminary data.</text>
</comment>
<organism evidence="2 3">
    <name type="scientific">Clarias magur</name>
    <name type="common">Asian catfish</name>
    <name type="synonym">Macropteronotus magur</name>
    <dbReference type="NCBI Taxonomy" id="1594786"/>
    <lineage>
        <taxon>Eukaryota</taxon>
        <taxon>Metazoa</taxon>
        <taxon>Chordata</taxon>
        <taxon>Craniata</taxon>
        <taxon>Vertebrata</taxon>
        <taxon>Euteleostomi</taxon>
        <taxon>Actinopterygii</taxon>
        <taxon>Neopterygii</taxon>
        <taxon>Teleostei</taxon>
        <taxon>Ostariophysi</taxon>
        <taxon>Siluriformes</taxon>
        <taxon>Clariidae</taxon>
        <taxon>Clarias</taxon>
    </lineage>
</organism>
<dbReference type="AlphaFoldDB" id="A0A8J4TGA5"/>
<gene>
    <name evidence="2" type="primary">atg15</name>
    <name evidence="2" type="ORF">DAT39_015373</name>
</gene>
<feature type="region of interest" description="Disordered" evidence="1">
    <location>
        <begin position="1"/>
        <end position="21"/>
    </location>
</feature>
<protein>
    <submittedName>
        <fullName evidence="2">Putative lipase ATG15</fullName>
    </submittedName>
</protein>
<proteinExistence type="predicted"/>
<dbReference type="Proteomes" id="UP000727407">
    <property type="component" value="Unassembled WGS sequence"/>
</dbReference>
<reference evidence="2" key="1">
    <citation type="submission" date="2020-07" db="EMBL/GenBank/DDBJ databases">
        <title>Clarias magur genome sequencing, assembly and annotation.</title>
        <authorList>
            <person name="Kushwaha B."/>
            <person name="Kumar R."/>
            <person name="Das P."/>
            <person name="Joshi C.G."/>
            <person name="Kumar D."/>
            <person name="Nagpure N.S."/>
            <person name="Pandey M."/>
            <person name="Agarwal S."/>
            <person name="Srivastava S."/>
            <person name="Singh M."/>
            <person name="Sahoo L."/>
            <person name="Jayasankar P."/>
            <person name="Meher P.K."/>
            <person name="Koringa P.G."/>
            <person name="Iquebal M.A."/>
            <person name="Das S.P."/>
            <person name="Bit A."/>
            <person name="Patnaik S."/>
            <person name="Patel N."/>
            <person name="Shah T.M."/>
            <person name="Hinsu A."/>
            <person name="Jena J.K."/>
        </authorList>
    </citation>
    <scope>NUCLEOTIDE SEQUENCE</scope>
    <source>
        <strain evidence="2">CIFAMagur01</strain>
        <tissue evidence="2">Testis</tissue>
    </source>
</reference>
<evidence type="ECO:0000313" key="2">
    <source>
        <dbReference type="EMBL" id="KAF5894910.1"/>
    </source>
</evidence>
<name>A0A8J4TGA5_CLAMG</name>
<accession>A0A8J4TGA5</accession>
<evidence type="ECO:0000256" key="1">
    <source>
        <dbReference type="SAM" id="MobiDB-lite"/>
    </source>
</evidence>
<evidence type="ECO:0000313" key="3">
    <source>
        <dbReference type="Proteomes" id="UP000727407"/>
    </source>
</evidence>
<feature type="non-terminal residue" evidence="2">
    <location>
        <position position="1"/>
    </location>
</feature>
<keyword evidence="3" id="KW-1185">Reference proteome</keyword>
<sequence>LPAQKDVGQFGKPPGLIRPQHSSPSLISYQSTAGPCPSAGYTDEIMLEWCSLCDSVWEIKLLDHSLHTTSTPLESEI</sequence>
<dbReference type="EMBL" id="QNUK01000350">
    <property type="protein sequence ID" value="KAF5894910.1"/>
    <property type="molecule type" value="Genomic_DNA"/>
</dbReference>